<gene>
    <name evidence="4" type="ORF">N7493_003946</name>
</gene>
<dbReference type="InterPro" id="IPR029058">
    <property type="entry name" value="AB_hydrolase_fold"/>
</dbReference>
<evidence type="ECO:0000256" key="3">
    <source>
        <dbReference type="SAM" id="SignalP"/>
    </source>
</evidence>
<dbReference type="PANTHER" id="PTHR33630">
    <property type="entry name" value="CUTINASE RV1984C-RELATED-RELATED"/>
    <property type="match status" value="1"/>
</dbReference>
<feature type="signal peptide" evidence="3">
    <location>
        <begin position="1"/>
        <end position="22"/>
    </location>
</feature>
<dbReference type="PANTHER" id="PTHR33630:SF9">
    <property type="entry name" value="CUTINASE 4"/>
    <property type="match status" value="1"/>
</dbReference>
<dbReference type="Proteomes" id="UP001215712">
    <property type="component" value="Unassembled WGS sequence"/>
</dbReference>
<reference evidence="4" key="1">
    <citation type="journal article" date="2023" name="IMA Fungus">
        <title>Comparative genomic study of the Penicillium genus elucidates a diverse pangenome and 15 lateral gene transfer events.</title>
        <authorList>
            <person name="Petersen C."/>
            <person name="Sorensen T."/>
            <person name="Nielsen M.R."/>
            <person name="Sondergaard T.E."/>
            <person name="Sorensen J.L."/>
            <person name="Fitzpatrick D.A."/>
            <person name="Frisvad J.C."/>
            <person name="Nielsen K.L."/>
        </authorList>
    </citation>
    <scope>NUCLEOTIDE SEQUENCE</scope>
    <source>
        <strain evidence="4">IBT 17514</strain>
    </source>
</reference>
<organism evidence="4 5">
    <name type="scientific">Penicillium malachiteum</name>
    <dbReference type="NCBI Taxonomy" id="1324776"/>
    <lineage>
        <taxon>Eukaryota</taxon>
        <taxon>Fungi</taxon>
        <taxon>Dikarya</taxon>
        <taxon>Ascomycota</taxon>
        <taxon>Pezizomycotina</taxon>
        <taxon>Eurotiomycetes</taxon>
        <taxon>Eurotiomycetidae</taxon>
        <taxon>Eurotiales</taxon>
        <taxon>Aspergillaceae</taxon>
        <taxon>Penicillium</taxon>
    </lineage>
</organism>
<evidence type="ECO:0000256" key="2">
    <source>
        <dbReference type="ARBA" id="ARBA00023157"/>
    </source>
</evidence>
<keyword evidence="1" id="KW-0378">Hydrolase</keyword>
<dbReference type="SMART" id="SM01110">
    <property type="entry name" value="Cutinase"/>
    <property type="match status" value="1"/>
</dbReference>
<evidence type="ECO:0000313" key="4">
    <source>
        <dbReference type="EMBL" id="KAJ5732465.1"/>
    </source>
</evidence>
<comment type="caution">
    <text evidence="4">The sequence shown here is derived from an EMBL/GenBank/DDBJ whole genome shotgun (WGS) entry which is preliminary data.</text>
</comment>
<evidence type="ECO:0000256" key="1">
    <source>
        <dbReference type="ARBA" id="ARBA00022801"/>
    </source>
</evidence>
<dbReference type="GO" id="GO:0072330">
    <property type="term" value="P:monocarboxylic acid biosynthetic process"/>
    <property type="evidence" value="ECO:0007669"/>
    <property type="project" value="UniProtKB-ARBA"/>
</dbReference>
<feature type="chain" id="PRO_5042262809" description="Cutinase" evidence="3">
    <location>
        <begin position="23"/>
        <end position="243"/>
    </location>
</feature>
<accession>A0AAD6HR23</accession>
<keyword evidence="3" id="KW-0732">Signal</keyword>
<proteinExistence type="predicted"/>
<dbReference type="AlphaFoldDB" id="A0AAD6HR23"/>
<dbReference type="Gene3D" id="3.40.50.1820">
    <property type="entry name" value="alpha/beta hydrolase"/>
    <property type="match status" value="1"/>
</dbReference>
<reference evidence="4" key="2">
    <citation type="submission" date="2023-01" db="EMBL/GenBank/DDBJ databases">
        <authorList>
            <person name="Petersen C."/>
        </authorList>
    </citation>
    <scope>NUCLEOTIDE SEQUENCE</scope>
    <source>
        <strain evidence="4">IBT 17514</strain>
    </source>
</reference>
<dbReference type="InterPro" id="IPR000675">
    <property type="entry name" value="Cutinase/axe"/>
</dbReference>
<evidence type="ECO:0008006" key="6">
    <source>
        <dbReference type="Google" id="ProtNLM"/>
    </source>
</evidence>
<dbReference type="GO" id="GO:0052689">
    <property type="term" value="F:carboxylic ester hydrolase activity"/>
    <property type="evidence" value="ECO:0007669"/>
    <property type="project" value="UniProtKB-ARBA"/>
</dbReference>
<evidence type="ECO:0000313" key="5">
    <source>
        <dbReference type="Proteomes" id="UP001215712"/>
    </source>
</evidence>
<dbReference type="EMBL" id="JAQJAN010000004">
    <property type="protein sequence ID" value="KAJ5732465.1"/>
    <property type="molecule type" value="Genomic_DNA"/>
</dbReference>
<protein>
    <recommendedName>
        <fullName evidence="6">Cutinase</fullName>
    </recommendedName>
</protein>
<dbReference type="SUPFAM" id="SSF53474">
    <property type="entry name" value="alpha/beta-Hydrolases"/>
    <property type="match status" value="1"/>
</dbReference>
<dbReference type="Pfam" id="PF01083">
    <property type="entry name" value="Cutinase"/>
    <property type="match status" value="1"/>
</dbReference>
<keyword evidence="2" id="KW-1015">Disulfide bond</keyword>
<sequence length="243" mass="26149">MPTIQQITSAAFVALFFQLTSALSTQEVNVTITNSTACAPVHMILGRGSTESVPGSLGSLVTLVTADFPDANYENIDYPATDETTSDSYFVGRSAAAKQLIAYREKCPESKIVVLGYSEGALCFDDAITGSSGNEYLGNVSQPLVPIDVAQSVTALVLYGNPRHMPYEPYNVFNLTQNVTGKYPKTQEKLAYFNKAIGSVTADYCNVNDIVCASGTSLTAHESYTDVWNYNAADFIKSKILGN</sequence>
<name>A0AAD6HR23_9EURO</name>
<dbReference type="GO" id="GO:0017000">
    <property type="term" value="P:antibiotic biosynthetic process"/>
    <property type="evidence" value="ECO:0007669"/>
    <property type="project" value="UniProtKB-ARBA"/>
</dbReference>
<keyword evidence="5" id="KW-1185">Reference proteome</keyword>